<evidence type="ECO:0000256" key="1">
    <source>
        <dbReference type="ARBA" id="ARBA00004651"/>
    </source>
</evidence>
<keyword evidence="11" id="KW-1185">Reference proteome</keyword>
<name>A0A291GP08_9MICO</name>
<keyword evidence="6 7" id="KW-0472">Membrane</keyword>
<comment type="subcellular location">
    <subcellularLocation>
        <location evidence="1 7">Cell membrane</location>
        <topology evidence="1 7">Multi-pass membrane protein</topology>
    </subcellularLocation>
</comment>
<evidence type="ECO:0000256" key="8">
    <source>
        <dbReference type="SAM" id="MobiDB-lite"/>
    </source>
</evidence>
<feature type="region of interest" description="Disordered" evidence="8">
    <location>
        <begin position="1"/>
        <end position="20"/>
    </location>
</feature>
<sequence>MTDLATKPSHPPTRRPGRRSYGTALTHTVLLVGGVVMVMPLLYQLMMSLSSNAEVQSVPPSLWPERLQWHNYADVFSTINFGHQLYISILITVIRVIAQVLLASLSGYAFARMRFRGNGVLLAIVLSVMMIPPQIYLISQYQLIHQLGWLNTVMGIVTPGLATAFGTFLMRQFFLGLPDELEEAARLDGANPFQIFSRIMMPLARNGMFALGIMTTMWSWNELLWPLVITTDDTVRPLSVGIANLQGQYESEYPLMMAASLMAIAPILILFIVFQKRVIAGVARTGIK</sequence>
<keyword evidence="3" id="KW-1003">Cell membrane</keyword>
<dbReference type="GO" id="GO:0055085">
    <property type="term" value="P:transmembrane transport"/>
    <property type="evidence" value="ECO:0007669"/>
    <property type="project" value="InterPro"/>
</dbReference>
<dbReference type="AlphaFoldDB" id="A0A291GP08"/>
<feature type="domain" description="ABC transmembrane type-1" evidence="9">
    <location>
        <begin position="85"/>
        <end position="274"/>
    </location>
</feature>
<evidence type="ECO:0000259" key="9">
    <source>
        <dbReference type="PROSITE" id="PS50928"/>
    </source>
</evidence>
<evidence type="ECO:0000256" key="7">
    <source>
        <dbReference type="RuleBase" id="RU363032"/>
    </source>
</evidence>
<dbReference type="PANTHER" id="PTHR43744:SF12">
    <property type="entry name" value="ABC TRANSPORTER PERMEASE PROTEIN MG189-RELATED"/>
    <property type="match status" value="1"/>
</dbReference>
<accession>A0A291GP08</accession>
<dbReference type="GO" id="GO:0005886">
    <property type="term" value="C:plasma membrane"/>
    <property type="evidence" value="ECO:0007669"/>
    <property type="project" value="UniProtKB-SubCell"/>
</dbReference>
<keyword evidence="4 7" id="KW-0812">Transmembrane</keyword>
<dbReference type="CDD" id="cd06261">
    <property type="entry name" value="TM_PBP2"/>
    <property type="match status" value="1"/>
</dbReference>
<organism evidence="10 11">
    <name type="scientific">Brachybacterium vulturis</name>
    <dbReference type="NCBI Taxonomy" id="2017484"/>
    <lineage>
        <taxon>Bacteria</taxon>
        <taxon>Bacillati</taxon>
        <taxon>Actinomycetota</taxon>
        <taxon>Actinomycetes</taxon>
        <taxon>Micrococcales</taxon>
        <taxon>Dermabacteraceae</taxon>
        <taxon>Brachybacterium</taxon>
    </lineage>
</organism>
<keyword evidence="2 7" id="KW-0813">Transport</keyword>
<reference evidence="11" key="1">
    <citation type="submission" date="2017-09" db="EMBL/GenBank/DDBJ databases">
        <title>Brachybacterium sp. VM2412.</title>
        <authorList>
            <person name="Tak E.J."/>
            <person name="Bae J.-W."/>
        </authorList>
    </citation>
    <scope>NUCLEOTIDE SEQUENCE [LARGE SCALE GENOMIC DNA]</scope>
    <source>
        <strain evidence="11">VM2412</strain>
    </source>
</reference>
<evidence type="ECO:0000313" key="10">
    <source>
        <dbReference type="EMBL" id="ATG51918.1"/>
    </source>
</evidence>
<dbReference type="Pfam" id="PF00528">
    <property type="entry name" value="BPD_transp_1"/>
    <property type="match status" value="1"/>
</dbReference>
<dbReference type="Proteomes" id="UP000218165">
    <property type="component" value="Chromosome"/>
</dbReference>
<evidence type="ECO:0000256" key="2">
    <source>
        <dbReference type="ARBA" id="ARBA00022448"/>
    </source>
</evidence>
<dbReference type="InterPro" id="IPR000515">
    <property type="entry name" value="MetI-like"/>
</dbReference>
<evidence type="ECO:0000256" key="5">
    <source>
        <dbReference type="ARBA" id="ARBA00022989"/>
    </source>
</evidence>
<feature type="transmembrane region" description="Helical" evidence="7">
    <location>
        <begin position="118"/>
        <end position="137"/>
    </location>
</feature>
<feature type="transmembrane region" description="Helical" evidence="7">
    <location>
        <begin position="21"/>
        <end position="43"/>
    </location>
</feature>
<protein>
    <submittedName>
        <fullName evidence="10">Sugar ABC transporter permease</fullName>
    </submittedName>
</protein>
<dbReference type="Gene3D" id="1.10.3720.10">
    <property type="entry name" value="MetI-like"/>
    <property type="match status" value="1"/>
</dbReference>
<dbReference type="InterPro" id="IPR035906">
    <property type="entry name" value="MetI-like_sf"/>
</dbReference>
<proteinExistence type="inferred from homology"/>
<feature type="transmembrane region" description="Helical" evidence="7">
    <location>
        <begin position="253"/>
        <end position="274"/>
    </location>
</feature>
<dbReference type="PROSITE" id="PS50928">
    <property type="entry name" value="ABC_TM1"/>
    <property type="match status" value="1"/>
</dbReference>
<dbReference type="KEGG" id="brz:CFK38_10615"/>
<gene>
    <name evidence="10" type="ORF">CFK38_10615</name>
</gene>
<feature type="transmembrane region" description="Helical" evidence="7">
    <location>
        <begin position="203"/>
        <end position="220"/>
    </location>
</feature>
<evidence type="ECO:0000256" key="4">
    <source>
        <dbReference type="ARBA" id="ARBA00022692"/>
    </source>
</evidence>
<feature type="transmembrane region" description="Helical" evidence="7">
    <location>
        <begin position="85"/>
        <end position="111"/>
    </location>
</feature>
<dbReference type="RefSeq" id="WP_096803036.1">
    <property type="nucleotide sequence ID" value="NZ_CP023563.1"/>
</dbReference>
<dbReference type="PANTHER" id="PTHR43744">
    <property type="entry name" value="ABC TRANSPORTER PERMEASE PROTEIN MG189-RELATED-RELATED"/>
    <property type="match status" value="1"/>
</dbReference>
<dbReference type="OrthoDB" id="2063054at2"/>
<feature type="transmembrane region" description="Helical" evidence="7">
    <location>
        <begin position="149"/>
        <end position="170"/>
    </location>
</feature>
<comment type="similarity">
    <text evidence="7">Belongs to the binding-protein-dependent transport system permease family.</text>
</comment>
<evidence type="ECO:0000256" key="3">
    <source>
        <dbReference type="ARBA" id="ARBA00022475"/>
    </source>
</evidence>
<evidence type="ECO:0000256" key="6">
    <source>
        <dbReference type="ARBA" id="ARBA00023136"/>
    </source>
</evidence>
<keyword evidence="5 7" id="KW-1133">Transmembrane helix</keyword>
<evidence type="ECO:0000313" key="11">
    <source>
        <dbReference type="Proteomes" id="UP000218165"/>
    </source>
</evidence>
<dbReference type="EMBL" id="CP023563">
    <property type="protein sequence ID" value="ATG51918.1"/>
    <property type="molecule type" value="Genomic_DNA"/>
</dbReference>
<dbReference type="SUPFAM" id="SSF161098">
    <property type="entry name" value="MetI-like"/>
    <property type="match status" value="1"/>
</dbReference>